<evidence type="ECO:0000313" key="1">
    <source>
        <dbReference type="EMBL" id="PPJ72457.1"/>
    </source>
</evidence>
<organism evidence="1 2">
    <name type="scientific">Staphylococcus haemolyticus</name>
    <dbReference type="NCBI Taxonomy" id="1283"/>
    <lineage>
        <taxon>Bacteria</taxon>
        <taxon>Bacillati</taxon>
        <taxon>Bacillota</taxon>
        <taxon>Bacilli</taxon>
        <taxon>Bacillales</taxon>
        <taxon>Staphylococcaceae</taxon>
        <taxon>Staphylococcus</taxon>
    </lineage>
</organism>
<dbReference type="InterPro" id="IPR045633">
    <property type="entry name" value="DUF6414"/>
</dbReference>
<name>A0A7Z1N079_STAHA</name>
<dbReference type="EMBL" id="PGWX01000377">
    <property type="protein sequence ID" value="PPJ72457.1"/>
    <property type="molecule type" value="Genomic_DNA"/>
</dbReference>
<dbReference type="RefSeq" id="WP_048667869.1">
    <property type="nucleotide sequence ID" value="NZ_CAJCGD010000009.1"/>
</dbReference>
<proteinExistence type="predicted"/>
<dbReference type="Pfam" id="PF19952">
    <property type="entry name" value="DUF6414"/>
    <property type="match status" value="1"/>
</dbReference>
<gene>
    <name evidence="1" type="ORF">CV019_11235</name>
</gene>
<dbReference type="Proteomes" id="UP000238153">
    <property type="component" value="Unassembled WGS sequence"/>
</dbReference>
<accession>A0A7Z1N079</accession>
<comment type="caution">
    <text evidence="1">The sequence shown here is derived from an EMBL/GenBank/DDBJ whole genome shotgun (WGS) entry which is preliminary data.</text>
</comment>
<evidence type="ECO:0000313" key="2">
    <source>
        <dbReference type="Proteomes" id="UP000238153"/>
    </source>
</evidence>
<reference evidence="1 2" key="1">
    <citation type="submission" date="2017-11" db="EMBL/GenBank/DDBJ databases">
        <authorList>
            <person name="Founou R.C."/>
            <person name="Founou L."/>
            <person name="Allam M."/>
            <person name="Ismail A."/>
            <person name="Essack S.Y."/>
        </authorList>
    </citation>
    <scope>NUCLEOTIDE SEQUENCE [LARGE SCALE GENOMIC DNA]</scope>
    <source>
        <strain evidence="1 2">G811N2B1</strain>
    </source>
</reference>
<sequence length="251" mass="28453">MKVIYFDEGTATDYLKIINNGLEVLEKKDKKGSDKNLGIGAKLGIGPAFSRLFETFFSGETSVAGRLSHTSEKYIEKTLTSAILSDFKTIADKEDFITKFSNYSLNYIPNSIAHFQTIAPYLSMMEGKLQLDNEISIDISKMHKTLEFSKGYYEMIAENENEEVIFRFNNKAFSNNYSIADLSQMKLTLYGVNVGEVDKNKLDFQSAIQSFENQDRIITSISEEDTFDESSNILEMYDIILAGIDNNDEQN</sequence>
<dbReference type="AlphaFoldDB" id="A0A7Z1N079"/>
<protein>
    <submittedName>
        <fullName evidence="1">Uncharacterized protein</fullName>
    </submittedName>
</protein>